<feature type="non-terminal residue" evidence="2">
    <location>
        <position position="128"/>
    </location>
</feature>
<dbReference type="AlphaFoldDB" id="A0A0H5QGC8"/>
<sequence length="128" mass="14114">YPMSRIGGTLFLLSLLSIVGSVYPSGVQSSWAQLVASDEVWMDMGFMEFLRHCHQIKITKESHSFNYSLGDNLYKLGIDMCHEVAKGVDGNGLFGSEDAKDLIKLFMLTVSGEIGLNNEEVSLMMASL</sequence>
<dbReference type="EMBL" id="HACM01000558">
    <property type="protein sequence ID" value="CRZ01000.1"/>
    <property type="molecule type" value="Transcribed_RNA"/>
</dbReference>
<feature type="non-terminal residue" evidence="2">
    <location>
        <position position="1"/>
    </location>
</feature>
<name>A0A0H5QGC8_9EUKA</name>
<keyword evidence="1" id="KW-0732">Signal</keyword>
<evidence type="ECO:0008006" key="3">
    <source>
        <dbReference type="Google" id="ProtNLM"/>
    </source>
</evidence>
<protein>
    <recommendedName>
        <fullName evidence="3">EF-hand domain-containing protein</fullName>
    </recommendedName>
</protein>
<proteinExistence type="predicted"/>
<feature type="signal peptide" evidence="1">
    <location>
        <begin position="1"/>
        <end position="24"/>
    </location>
</feature>
<accession>A0A0H5QGC8</accession>
<feature type="chain" id="PRO_5005223375" description="EF-hand domain-containing protein" evidence="1">
    <location>
        <begin position="25"/>
        <end position="128"/>
    </location>
</feature>
<evidence type="ECO:0000256" key="1">
    <source>
        <dbReference type="SAM" id="SignalP"/>
    </source>
</evidence>
<organism evidence="2">
    <name type="scientific">Spongospora subterranea</name>
    <dbReference type="NCBI Taxonomy" id="70186"/>
    <lineage>
        <taxon>Eukaryota</taxon>
        <taxon>Sar</taxon>
        <taxon>Rhizaria</taxon>
        <taxon>Endomyxa</taxon>
        <taxon>Phytomyxea</taxon>
        <taxon>Plasmodiophorida</taxon>
        <taxon>Plasmodiophoridae</taxon>
        <taxon>Spongospora</taxon>
    </lineage>
</organism>
<evidence type="ECO:0000313" key="2">
    <source>
        <dbReference type="EMBL" id="CRZ01000.1"/>
    </source>
</evidence>
<reference evidence="2" key="1">
    <citation type="submission" date="2015-04" db="EMBL/GenBank/DDBJ databases">
        <title>The genome sequence of the plant pathogenic Rhizarian Plasmodiophora brassicae reveals insights in its biotrophic life cycle and the origin of chitin synthesis.</title>
        <authorList>
            <person name="Schwelm A."/>
            <person name="Fogelqvist J."/>
            <person name="Knaust A."/>
            <person name="Julke S."/>
            <person name="Lilja T."/>
            <person name="Dhandapani V."/>
            <person name="Bonilla-Rosso G."/>
            <person name="Karlsson M."/>
            <person name="Shevchenko A."/>
            <person name="Choi S.R."/>
            <person name="Kim H.G."/>
            <person name="Park J.Y."/>
            <person name="Lim Y.P."/>
            <person name="Ludwig-Muller J."/>
            <person name="Dixelius C."/>
        </authorList>
    </citation>
    <scope>NUCLEOTIDE SEQUENCE</scope>
    <source>
        <tissue evidence="2">Potato root galls</tissue>
    </source>
</reference>